<evidence type="ECO:0000313" key="3">
    <source>
        <dbReference type="Proteomes" id="UP000192257"/>
    </source>
</evidence>
<dbReference type="VEuPathDB" id="TriTrypDB:TM35_000891040"/>
<name>A0A1X0NEY5_9TRYP</name>
<organism evidence="2 3">
    <name type="scientific">Trypanosoma theileri</name>
    <dbReference type="NCBI Taxonomy" id="67003"/>
    <lineage>
        <taxon>Eukaryota</taxon>
        <taxon>Discoba</taxon>
        <taxon>Euglenozoa</taxon>
        <taxon>Kinetoplastea</taxon>
        <taxon>Metakinetoplastina</taxon>
        <taxon>Trypanosomatida</taxon>
        <taxon>Trypanosomatidae</taxon>
        <taxon>Trypanosoma</taxon>
    </lineage>
</organism>
<proteinExistence type="predicted"/>
<dbReference type="Proteomes" id="UP000192257">
    <property type="component" value="Unassembled WGS sequence"/>
</dbReference>
<feature type="transmembrane region" description="Helical" evidence="1">
    <location>
        <begin position="82"/>
        <end position="107"/>
    </location>
</feature>
<dbReference type="GeneID" id="39991253"/>
<feature type="transmembrane region" description="Helical" evidence="1">
    <location>
        <begin position="45"/>
        <end position="70"/>
    </location>
</feature>
<keyword evidence="1" id="KW-1133">Transmembrane helix</keyword>
<keyword evidence="1" id="KW-0812">Transmembrane</keyword>
<dbReference type="AlphaFoldDB" id="A0A1X0NEY5"/>
<evidence type="ECO:0000313" key="2">
    <source>
        <dbReference type="EMBL" id="ORC82520.1"/>
    </source>
</evidence>
<reference evidence="2 3" key="1">
    <citation type="submission" date="2017-03" db="EMBL/GenBank/DDBJ databases">
        <title>An alternative strategy for trypanosome survival in the mammalian bloodstream revealed through genome and transcriptome analysis of the ubiquitous bovine parasite Trypanosoma (Megatrypanum) theileri.</title>
        <authorList>
            <person name="Kelly S."/>
            <person name="Ivens A."/>
            <person name="Mott A."/>
            <person name="O'Neill E."/>
            <person name="Emms D."/>
            <person name="Macleod O."/>
            <person name="Voorheis P."/>
            <person name="Matthews J."/>
            <person name="Matthews K."/>
            <person name="Carrington M."/>
        </authorList>
    </citation>
    <scope>NUCLEOTIDE SEQUENCE [LARGE SCALE GENOMIC DNA]</scope>
    <source>
        <strain evidence="2">Edinburgh</strain>
    </source>
</reference>
<feature type="transmembrane region" description="Helical" evidence="1">
    <location>
        <begin position="12"/>
        <end position="33"/>
    </location>
</feature>
<keyword evidence="1" id="KW-0472">Membrane</keyword>
<evidence type="ECO:0000256" key="1">
    <source>
        <dbReference type="SAM" id="Phobius"/>
    </source>
</evidence>
<keyword evidence="3" id="KW-1185">Reference proteome</keyword>
<sequence length="108" mass="13365">MCISKIIINIRYFKFMFSMVFVWFLLQRFVIMYINATSFYNVIEFIFICIIFILFTVIYNYFLLFFLFFVFKCFCLVDCLFLLFNFECCLIYCTLSLYLCFVCIFFSY</sequence>
<dbReference type="EMBL" id="NBCO01000089">
    <property type="protein sequence ID" value="ORC82520.1"/>
    <property type="molecule type" value="Genomic_DNA"/>
</dbReference>
<dbReference type="RefSeq" id="XP_028877237.1">
    <property type="nucleotide sequence ID" value="XM_029031473.1"/>
</dbReference>
<gene>
    <name evidence="2" type="ORF">TM35_000891040</name>
</gene>
<accession>A0A1X0NEY5</accession>
<protein>
    <submittedName>
        <fullName evidence="2">NADH dehydrogenase subunit 5 (Mitochondrion)</fullName>
    </submittedName>
</protein>
<comment type="caution">
    <text evidence="2">The sequence shown here is derived from an EMBL/GenBank/DDBJ whole genome shotgun (WGS) entry which is preliminary data.</text>
</comment>